<protein>
    <recommendedName>
        <fullName evidence="2">HTH cro/C1-type domain-containing protein</fullName>
    </recommendedName>
</protein>
<dbReference type="Proteomes" id="UP000482800">
    <property type="component" value="Unassembled WGS sequence"/>
</dbReference>
<dbReference type="PROSITE" id="PS50005">
    <property type="entry name" value="TPR"/>
    <property type="match status" value="1"/>
</dbReference>
<dbReference type="CDD" id="cd00093">
    <property type="entry name" value="HTH_XRE"/>
    <property type="match status" value="1"/>
</dbReference>
<gene>
    <name evidence="3" type="ORF">Phou_062170</name>
</gene>
<keyword evidence="1" id="KW-0802">TPR repeat</keyword>
<dbReference type="InterPro" id="IPR001387">
    <property type="entry name" value="Cro/C1-type_HTH"/>
</dbReference>
<reference evidence="3 4" key="1">
    <citation type="submission" date="2020-03" db="EMBL/GenBank/DDBJ databases">
        <title>Whole genome shotgun sequence of Phytohabitans houttuyneae NBRC 108639.</title>
        <authorList>
            <person name="Komaki H."/>
            <person name="Tamura T."/>
        </authorList>
    </citation>
    <scope>NUCLEOTIDE SEQUENCE [LARGE SCALE GENOMIC DNA]</scope>
    <source>
        <strain evidence="3 4">NBRC 108639</strain>
    </source>
</reference>
<sequence length="497" mass="54559">MTRATAADGQPMPHELTCASSIRVRELLAAGDPTEPDPTLLHHIAHTIHEHCGHPPLKAHRLAWGWTPKQATTALDALSNQHQLPKRGITQRSWHQWEAGTYRPDDDYLDRIARLFHTNIIKLGYATDHTAVPAASSRLHSRLALARRAQNSWLPDPSGDPGPVDSAGEDGLSLMDRLVRLRHGVGSLVGEGAMTAVALDDWEQAVVTHGQATRYQPPARLLADLSVDFGELQERIARPHTLSTLRRLTVVAAQMAGLVSLTLLELNENAEARHWARVARNAADEAGDPATRTWVRAQQAYADYYSGNLHAALHAAQAAQAVAGRKICVGSVLAATLEARAHAALGRHTDACDTLQRAQLALEHLDPDADTPSAFSYNEAQLRFHEGNAYTHLRDTASAWAAQQRALELYPDSDYLDRSLVRFDRATCLVHDGDIASAMSIAVDLLLGLAHEQRSEMIVARGHRLLAQLTPRQRQIEPARDLRELLMTAHPQGKVKP</sequence>
<feature type="repeat" description="TPR" evidence="1">
    <location>
        <begin position="380"/>
        <end position="413"/>
    </location>
</feature>
<dbReference type="RefSeq" id="WP_173062025.1">
    <property type="nucleotide sequence ID" value="NZ_BAABGO010000057.1"/>
</dbReference>
<organism evidence="3 4">
    <name type="scientific">Phytohabitans houttuyneae</name>
    <dbReference type="NCBI Taxonomy" id="1076126"/>
    <lineage>
        <taxon>Bacteria</taxon>
        <taxon>Bacillati</taxon>
        <taxon>Actinomycetota</taxon>
        <taxon>Actinomycetes</taxon>
        <taxon>Micromonosporales</taxon>
        <taxon>Micromonosporaceae</taxon>
    </lineage>
</organism>
<dbReference type="InterPro" id="IPR019734">
    <property type="entry name" value="TPR_rpt"/>
</dbReference>
<dbReference type="PROSITE" id="PS50943">
    <property type="entry name" value="HTH_CROC1"/>
    <property type="match status" value="1"/>
</dbReference>
<name>A0A6V8KJW7_9ACTN</name>
<accession>A0A6V8KJW7</accession>
<evidence type="ECO:0000313" key="4">
    <source>
        <dbReference type="Proteomes" id="UP000482800"/>
    </source>
</evidence>
<dbReference type="InterPro" id="IPR011990">
    <property type="entry name" value="TPR-like_helical_dom_sf"/>
</dbReference>
<proteinExistence type="predicted"/>
<comment type="caution">
    <text evidence="3">The sequence shown here is derived from an EMBL/GenBank/DDBJ whole genome shotgun (WGS) entry which is preliminary data.</text>
</comment>
<evidence type="ECO:0000313" key="3">
    <source>
        <dbReference type="EMBL" id="GFJ82037.1"/>
    </source>
</evidence>
<dbReference type="SUPFAM" id="SSF48452">
    <property type="entry name" value="TPR-like"/>
    <property type="match status" value="1"/>
</dbReference>
<feature type="domain" description="HTH cro/C1-type" evidence="2">
    <location>
        <begin position="96"/>
        <end position="123"/>
    </location>
</feature>
<evidence type="ECO:0000256" key="1">
    <source>
        <dbReference type="PROSITE-ProRule" id="PRU00339"/>
    </source>
</evidence>
<dbReference type="Gene3D" id="1.25.40.10">
    <property type="entry name" value="Tetratricopeptide repeat domain"/>
    <property type="match status" value="1"/>
</dbReference>
<dbReference type="AlphaFoldDB" id="A0A6V8KJW7"/>
<keyword evidence="4" id="KW-1185">Reference proteome</keyword>
<dbReference type="EMBL" id="BLPF01000002">
    <property type="protein sequence ID" value="GFJ82037.1"/>
    <property type="molecule type" value="Genomic_DNA"/>
</dbReference>
<evidence type="ECO:0000259" key="2">
    <source>
        <dbReference type="PROSITE" id="PS50943"/>
    </source>
</evidence>
<reference evidence="3 4" key="2">
    <citation type="submission" date="2020-03" db="EMBL/GenBank/DDBJ databases">
        <authorList>
            <person name="Ichikawa N."/>
            <person name="Kimura A."/>
            <person name="Kitahashi Y."/>
            <person name="Uohara A."/>
        </authorList>
    </citation>
    <scope>NUCLEOTIDE SEQUENCE [LARGE SCALE GENOMIC DNA]</scope>
    <source>
        <strain evidence="3 4">NBRC 108639</strain>
    </source>
</reference>